<proteinExistence type="predicted"/>
<evidence type="ECO:0000313" key="4">
    <source>
        <dbReference type="EMBL" id="ODS03177.1"/>
    </source>
</evidence>
<dbReference type="Gene3D" id="2.40.50.100">
    <property type="match status" value="1"/>
</dbReference>
<dbReference type="InterPro" id="IPR004606">
    <property type="entry name" value="Mop_domain"/>
</dbReference>
<reference evidence="4 5" key="1">
    <citation type="journal article" date="2016" name="Environ. Microbiol.">
        <title>New Methyloceanibacter diversity from North Sea sediments includes methanotroph containing solely the soluble methane monooxygenase.</title>
        <authorList>
            <person name="Vekeman B."/>
            <person name="Kerckhof F.M."/>
            <person name="Cremers G."/>
            <person name="de Vos P."/>
            <person name="Vandamme P."/>
            <person name="Boon N."/>
            <person name="Op den Camp H.J."/>
            <person name="Heylen K."/>
        </authorList>
    </citation>
    <scope>NUCLEOTIDE SEQUENCE [LARGE SCALE GENOMIC DNA]</scope>
    <source>
        <strain evidence="4 5">R-67177</strain>
    </source>
</reference>
<dbReference type="AlphaFoldDB" id="A0A1E3WDM8"/>
<evidence type="ECO:0000259" key="3">
    <source>
        <dbReference type="PROSITE" id="PS51866"/>
    </source>
</evidence>
<protein>
    <recommendedName>
        <fullName evidence="3">Mop domain-containing protein</fullName>
    </recommendedName>
</protein>
<evidence type="ECO:0000256" key="1">
    <source>
        <dbReference type="ARBA" id="ARBA00022505"/>
    </source>
</evidence>
<feature type="domain" description="Mop" evidence="3">
    <location>
        <begin position="15"/>
        <end position="81"/>
    </location>
</feature>
<dbReference type="Pfam" id="PF03459">
    <property type="entry name" value="TOBE"/>
    <property type="match status" value="1"/>
</dbReference>
<evidence type="ECO:0000256" key="2">
    <source>
        <dbReference type="PROSITE-ProRule" id="PRU01213"/>
    </source>
</evidence>
<dbReference type="InterPro" id="IPR008995">
    <property type="entry name" value="Mo/tungstate-bd_C_term_dom"/>
</dbReference>
<organism evidence="4 5">
    <name type="scientific">Methyloceanibacter marginalis</name>
    <dbReference type="NCBI Taxonomy" id="1774971"/>
    <lineage>
        <taxon>Bacteria</taxon>
        <taxon>Pseudomonadati</taxon>
        <taxon>Pseudomonadota</taxon>
        <taxon>Alphaproteobacteria</taxon>
        <taxon>Hyphomicrobiales</taxon>
        <taxon>Hyphomicrobiaceae</taxon>
        <taxon>Methyloceanibacter</taxon>
    </lineage>
</organism>
<dbReference type="InterPro" id="IPR005116">
    <property type="entry name" value="Transp-assoc_OB_typ1"/>
</dbReference>
<dbReference type="GO" id="GO:0015689">
    <property type="term" value="P:molybdate ion transport"/>
    <property type="evidence" value="ECO:0007669"/>
    <property type="project" value="InterPro"/>
</dbReference>
<name>A0A1E3WDM8_9HYPH</name>
<keyword evidence="1 2" id="KW-0500">Molybdenum</keyword>
<evidence type="ECO:0000313" key="5">
    <source>
        <dbReference type="Proteomes" id="UP000095042"/>
    </source>
</evidence>
<dbReference type="SUPFAM" id="SSF50331">
    <property type="entry name" value="MOP-like"/>
    <property type="match status" value="1"/>
</dbReference>
<sequence length="82" mass="8753">MGAQESEGESMKFSKLSTANQIEGKIMEIRKGAVTAIVYVQITGDTMVEVSVTIASLETLGLFEGKSVTLIINPVDIMIGCE</sequence>
<accession>A0A1E3WDM8</accession>
<dbReference type="Proteomes" id="UP000095042">
    <property type="component" value="Unassembled WGS sequence"/>
</dbReference>
<dbReference type="PROSITE" id="PS51866">
    <property type="entry name" value="MOP"/>
    <property type="match status" value="1"/>
</dbReference>
<gene>
    <name evidence="4" type="ORF">AUC71_11060</name>
</gene>
<dbReference type="EMBL" id="LPWD01000154">
    <property type="protein sequence ID" value="ODS03177.1"/>
    <property type="molecule type" value="Genomic_DNA"/>
</dbReference>
<comment type="caution">
    <text evidence="4">The sequence shown here is derived from an EMBL/GenBank/DDBJ whole genome shotgun (WGS) entry which is preliminary data.</text>
</comment>
<keyword evidence="5" id="KW-1185">Reference proteome</keyword>